<reference evidence="1" key="1">
    <citation type="journal article" date="2014" name="Int. J. Syst. Evol. Microbiol.">
        <title>Complete genome sequence of Corynebacterium casei LMG S-19264T (=DSM 44701T), isolated from a smear-ripened cheese.</title>
        <authorList>
            <consortium name="US DOE Joint Genome Institute (JGI-PGF)"/>
            <person name="Walter F."/>
            <person name="Albersmeier A."/>
            <person name="Kalinowski J."/>
            <person name="Ruckert C."/>
        </authorList>
    </citation>
    <scope>NUCLEOTIDE SEQUENCE</scope>
    <source>
        <strain evidence="1">KCTC 22169</strain>
    </source>
</reference>
<dbReference type="Proteomes" id="UP000626148">
    <property type="component" value="Unassembled WGS sequence"/>
</dbReference>
<evidence type="ECO:0000313" key="2">
    <source>
        <dbReference type="Proteomes" id="UP000626148"/>
    </source>
</evidence>
<sequence>MIELVQLSERNRILSSEEINFLNEIRQKRNESVHLIDTIDKQSANRVLHISRELLAKLDAVSSSSGYEWLERNRYKVIQLLKEGDLKKCQPALDRLKEAWKNRDGAVWLELTDFFEVALTSNPELIVSMFENDEELLDSWLERAGAQLFTDFSGREKERLTRVRSVIISQLKKYIAGTNSRSRREVADKILSVIEESEVREID</sequence>
<dbReference type="AlphaFoldDB" id="A0A918N6B1"/>
<reference evidence="1" key="2">
    <citation type="submission" date="2020-09" db="EMBL/GenBank/DDBJ databases">
        <authorList>
            <person name="Sun Q."/>
            <person name="Kim S."/>
        </authorList>
    </citation>
    <scope>NUCLEOTIDE SEQUENCE</scope>
    <source>
        <strain evidence="1">KCTC 22169</strain>
    </source>
</reference>
<protein>
    <submittedName>
        <fullName evidence="1">Uncharacterized protein</fullName>
    </submittedName>
</protein>
<evidence type="ECO:0000313" key="1">
    <source>
        <dbReference type="EMBL" id="GGX42573.1"/>
    </source>
</evidence>
<accession>A0A918N6B1</accession>
<gene>
    <name evidence="1" type="ORF">GCM10007392_06410</name>
</gene>
<organism evidence="1 2">
    <name type="scientific">Saccharospirillum salsuginis</name>
    <dbReference type="NCBI Taxonomy" id="418750"/>
    <lineage>
        <taxon>Bacteria</taxon>
        <taxon>Pseudomonadati</taxon>
        <taxon>Pseudomonadota</taxon>
        <taxon>Gammaproteobacteria</taxon>
        <taxon>Oceanospirillales</taxon>
        <taxon>Saccharospirillaceae</taxon>
        <taxon>Saccharospirillum</taxon>
    </lineage>
</organism>
<keyword evidence="2" id="KW-1185">Reference proteome</keyword>
<comment type="caution">
    <text evidence="1">The sequence shown here is derived from an EMBL/GenBank/DDBJ whole genome shotgun (WGS) entry which is preliminary data.</text>
</comment>
<name>A0A918N6B1_9GAMM</name>
<proteinExistence type="predicted"/>
<dbReference type="EMBL" id="BMXR01000002">
    <property type="protein sequence ID" value="GGX42573.1"/>
    <property type="molecule type" value="Genomic_DNA"/>
</dbReference>